<dbReference type="InterPro" id="IPR002173">
    <property type="entry name" value="Carboh/pur_kinase_PfkB_CS"/>
</dbReference>
<keyword evidence="2" id="KW-0808">Transferase</keyword>
<dbReference type="InterPro" id="IPR029056">
    <property type="entry name" value="Ribokinase-like"/>
</dbReference>
<keyword evidence="8" id="KW-1185">Reference proteome</keyword>
<comment type="similarity">
    <text evidence="1">Belongs to the carbohydrate kinase PfkB family.</text>
</comment>
<dbReference type="Proteomes" id="UP000681075">
    <property type="component" value="Unassembled WGS sequence"/>
</dbReference>
<evidence type="ECO:0000313" key="7">
    <source>
        <dbReference type="EMBL" id="GIL40494.1"/>
    </source>
</evidence>
<dbReference type="PANTHER" id="PTHR43085">
    <property type="entry name" value="HEXOKINASE FAMILY MEMBER"/>
    <property type="match status" value="1"/>
</dbReference>
<name>A0A8S8XCT2_9PROT</name>
<dbReference type="AlphaFoldDB" id="A0A8S8XCT2"/>
<evidence type="ECO:0000256" key="5">
    <source>
        <dbReference type="ARBA" id="ARBA00022840"/>
    </source>
</evidence>
<gene>
    <name evidence="7" type="ORF">TMPK1_27310</name>
</gene>
<keyword evidence="3" id="KW-0547">Nucleotide-binding</keyword>
<dbReference type="GO" id="GO:0016301">
    <property type="term" value="F:kinase activity"/>
    <property type="evidence" value="ECO:0007669"/>
    <property type="project" value="UniProtKB-KW"/>
</dbReference>
<dbReference type="InterPro" id="IPR050306">
    <property type="entry name" value="PfkB_Carbo_kinase"/>
</dbReference>
<evidence type="ECO:0000256" key="1">
    <source>
        <dbReference type="ARBA" id="ARBA00010688"/>
    </source>
</evidence>
<dbReference type="EMBL" id="BOPV01000001">
    <property type="protein sequence ID" value="GIL40494.1"/>
    <property type="molecule type" value="Genomic_DNA"/>
</dbReference>
<keyword evidence="4 7" id="KW-0418">Kinase</keyword>
<dbReference type="RefSeq" id="WP_420243592.1">
    <property type="nucleotide sequence ID" value="NZ_BOPV01000001.1"/>
</dbReference>
<reference evidence="7" key="1">
    <citation type="submission" date="2021-02" db="EMBL/GenBank/DDBJ databases">
        <title>Genome sequence of Rhodospirillales sp. strain TMPK1 isolated from soil.</title>
        <authorList>
            <person name="Nakai R."/>
            <person name="Kusada H."/>
            <person name="Tamaki H."/>
        </authorList>
    </citation>
    <scope>NUCLEOTIDE SEQUENCE</scope>
    <source>
        <strain evidence="7">TMPK1</strain>
    </source>
</reference>
<dbReference type="GO" id="GO:0005524">
    <property type="term" value="F:ATP binding"/>
    <property type="evidence" value="ECO:0007669"/>
    <property type="project" value="UniProtKB-KW"/>
</dbReference>
<dbReference type="SUPFAM" id="SSF53613">
    <property type="entry name" value="Ribokinase-like"/>
    <property type="match status" value="1"/>
</dbReference>
<dbReference type="PANTHER" id="PTHR43085:SF1">
    <property type="entry name" value="PSEUDOURIDINE KINASE-RELATED"/>
    <property type="match status" value="1"/>
</dbReference>
<dbReference type="Pfam" id="PF00294">
    <property type="entry name" value="PfkB"/>
    <property type="match status" value="1"/>
</dbReference>
<dbReference type="CDD" id="cd01167">
    <property type="entry name" value="bac_FRK"/>
    <property type="match status" value="1"/>
</dbReference>
<evidence type="ECO:0000256" key="2">
    <source>
        <dbReference type="ARBA" id="ARBA00022679"/>
    </source>
</evidence>
<evidence type="ECO:0000256" key="3">
    <source>
        <dbReference type="ARBA" id="ARBA00022741"/>
    </source>
</evidence>
<feature type="domain" description="Carbohydrate kinase PfkB" evidence="6">
    <location>
        <begin position="18"/>
        <end position="294"/>
    </location>
</feature>
<evidence type="ECO:0000259" key="6">
    <source>
        <dbReference type="Pfam" id="PF00294"/>
    </source>
</evidence>
<organism evidence="7 8">
    <name type="scientific">Roseiterribacter gracilis</name>
    <dbReference type="NCBI Taxonomy" id="2812848"/>
    <lineage>
        <taxon>Bacteria</taxon>
        <taxon>Pseudomonadati</taxon>
        <taxon>Pseudomonadota</taxon>
        <taxon>Alphaproteobacteria</taxon>
        <taxon>Rhodospirillales</taxon>
        <taxon>Roseiterribacteraceae</taxon>
        <taxon>Roseiterribacter</taxon>
    </lineage>
</organism>
<evidence type="ECO:0000256" key="4">
    <source>
        <dbReference type="ARBA" id="ARBA00022777"/>
    </source>
</evidence>
<dbReference type="Gene3D" id="3.40.1190.20">
    <property type="match status" value="1"/>
</dbReference>
<protein>
    <submittedName>
        <fullName evidence="7">Carbohydrate kinase</fullName>
    </submittedName>
</protein>
<evidence type="ECO:0000313" key="8">
    <source>
        <dbReference type="Proteomes" id="UP000681075"/>
    </source>
</evidence>
<comment type="caution">
    <text evidence="7">The sequence shown here is derived from an EMBL/GenBank/DDBJ whole genome shotgun (WGS) entry which is preliminary data.</text>
</comment>
<dbReference type="InterPro" id="IPR011611">
    <property type="entry name" value="PfkB_dom"/>
</dbReference>
<keyword evidence="5" id="KW-0067">ATP-binding</keyword>
<sequence>MRIVSCGEAVVDFLPADASWSARAGGSPFNVAIGLARLGVATGFLGRLSTDLFGDKFVAQLEREQIATSLVTRSTDPSLLAFVDLTQTTPRYGFYGNGAADFGLTAAPGLPDTVRALHVGSLAWAMGSTAATLESLVAREFTRRLISFDPNPRPSLLGDAAAIRARFDRSLARAHIVKLSDEDLAFLLPGHTPDQAAELFVARGVLLAIVTRGTQDTIWRCAGGGGTTPIVATAVADTIGAGDSFTAGLLAALSARDLDSSTLLRAAPRELLAACIAEATRCASITCSRIGADPPHRRDLA</sequence>
<dbReference type="PROSITE" id="PS00584">
    <property type="entry name" value="PFKB_KINASES_2"/>
    <property type="match status" value="1"/>
</dbReference>
<proteinExistence type="inferred from homology"/>
<accession>A0A8S8XCT2</accession>